<evidence type="ECO:0000259" key="2">
    <source>
        <dbReference type="Pfam" id="PF01757"/>
    </source>
</evidence>
<reference evidence="3" key="1">
    <citation type="submission" date="2024-05" db="EMBL/GenBank/DDBJ databases">
        <authorList>
            <person name="Kim S."/>
            <person name="Heo J."/>
            <person name="Choi H."/>
            <person name="Choi Y."/>
            <person name="Kwon S.-W."/>
            <person name="Kim Y."/>
        </authorList>
    </citation>
    <scope>NUCLEOTIDE SEQUENCE</scope>
    <source>
        <strain evidence="3">KACC 23698</strain>
    </source>
</reference>
<gene>
    <name evidence="3" type="ORF">ABEG18_15035</name>
</gene>
<keyword evidence="1" id="KW-1133">Transmembrane helix</keyword>
<feature type="transmembrane region" description="Helical" evidence="1">
    <location>
        <begin position="45"/>
        <end position="66"/>
    </location>
</feature>
<feature type="transmembrane region" description="Helical" evidence="1">
    <location>
        <begin position="87"/>
        <end position="107"/>
    </location>
</feature>
<dbReference type="InterPro" id="IPR050879">
    <property type="entry name" value="Acyltransferase_3"/>
</dbReference>
<sequence>MPALDGLRGVAILMVILHHAAQGAYGALAIFQPVGPEAMLSLPAWLVSIGSTGQYGVELFFVVSAFTLTCRMSDHPGGLGCYALRRLARIAPGYWAALLGYTALAGLGPRLSAEEGLTVADVAVAAVFGSAWRGDASVAVVPGGWSVACEVAFYVALPLLLAIIDGKLLRSALLTVLAMLAAEAFRRQALLAGTAEFAIHIHPATQAPVFLLGVTAALAARRFAAPPGQGAILALLVMIVLAPAPELLFAAGAAVVTACAAGNPPAFLASRPMRRLGEVSYSMYLAHFVLLLPCLRLAEVVAPHADGWTLLAHYPLVVASAFVASLATHRWIETPFIAWAARLTPSRAALAPA</sequence>
<feature type="transmembrane region" description="Helical" evidence="1">
    <location>
        <begin position="310"/>
        <end position="332"/>
    </location>
</feature>
<dbReference type="PANTHER" id="PTHR23028">
    <property type="entry name" value="ACETYLTRANSFERASE"/>
    <property type="match status" value="1"/>
</dbReference>
<feature type="transmembrane region" description="Helical" evidence="1">
    <location>
        <begin position="223"/>
        <end position="242"/>
    </location>
</feature>
<dbReference type="InterPro" id="IPR002656">
    <property type="entry name" value="Acyl_transf_3_dom"/>
</dbReference>
<name>A0AAU7J9K2_9HYPH</name>
<feature type="domain" description="Acyltransferase 3" evidence="2">
    <location>
        <begin position="3"/>
        <end position="328"/>
    </location>
</feature>
<keyword evidence="3" id="KW-0012">Acyltransferase</keyword>
<accession>A0AAU7J9K2</accession>
<evidence type="ECO:0000313" key="3">
    <source>
        <dbReference type="EMBL" id="XBO37048.1"/>
    </source>
</evidence>
<keyword evidence="3" id="KW-0808">Transferase</keyword>
<dbReference type="GO" id="GO:0009103">
    <property type="term" value="P:lipopolysaccharide biosynthetic process"/>
    <property type="evidence" value="ECO:0007669"/>
    <property type="project" value="TreeGrafter"/>
</dbReference>
<dbReference type="PANTHER" id="PTHR23028:SF53">
    <property type="entry name" value="ACYL_TRANSF_3 DOMAIN-CONTAINING PROTEIN"/>
    <property type="match status" value="1"/>
</dbReference>
<keyword evidence="1" id="KW-0472">Membrane</keyword>
<dbReference type="EMBL" id="CP157484">
    <property type="protein sequence ID" value="XBO37048.1"/>
    <property type="molecule type" value="Genomic_DNA"/>
</dbReference>
<dbReference type="GO" id="GO:0016747">
    <property type="term" value="F:acyltransferase activity, transferring groups other than amino-acyl groups"/>
    <property type="evidence" value="ECO:0007669"/>
    <property type="project" value="InterPro"/>
</dbReference>
<protein>
    <submittedName>
        <fullName evidence="3">Acyltransferase</fullName>
        <ecNumber evidence="3">2.3.-.-</ecNumber>
    </submittedName>
</protein>
<organism evidence="3">
    <name type="scientific">Alsobacter sp. KACC 23698</name>
    <dbReference type="NCBI Taxonomy" id="3149229"/>
    <lineage>
        <taxon>Bacteria</taxon>
        <taxon>Pseudomonadati</taxon>
        <taxon>Pseudomonadota</taxon>
        <taxon>Alphaproteobacteria</taxon>
        <taxon>Hyphomicrobiales</taxon>
        <taxon>Alsobacteraceae</taxon>
        <taxon>Alsobacter</taxon>
    </lineage>
</organism>
<feature type="transmembrane region" description="Helical" evidence="1">
    <location>
        <begin position="143"/>
        <end position="161"/>
    </location>
</feature>
<evidence type="ECO:0000256" key="1">
    <source>
        <dbReference type="SAM" id="Phobius"/>
    </source>
</evidence>
<dbReference type="GO" id="GO:0016020">
    <property type="term" value="C:membrane"/>
    <property type="evidence" value="ECO:0007669"/>
    <property type="project" value="TreeGrafter"/>
</dbReference>
<dbReference type="AlphaFoldDB" id="A0AAU7J9K2"/>
<feature type="transmembrane region" description="Helical" evidence="1">
    <location>
        <begin position="281"/>
        <end position="298"/>
    </location>
</feature>
<proteinExistence type="predicted"/>
<feature type="transmembrane region" description="Helical" evidence="1">
    <location>
        <begin position="248"/>
        <end position="269"/>
    </location>
</feature>
<dbReference type="RefSeq" id="WP_406853871.1">
    <property type="nucleotide sequence ID" value="NZ_CP157484.1"/>
</dbReference>
<dbReference type="Pfam" id="PF01757">
    <property type="entry name" value="Acyl_transf_3"/>
    <property type="match status" value="1"/>
</dbReference>
<dbReference type="EC" id="2.3.-.-" evidence="3"/>
<keyword evidence="1" id="KW-0812">Transmembrane</keyword>